<feature type="binding site" evidence="6">
    <location>
        <position position="46"/>
    </location>
    <ligand>
        <name>ATP</name>
        <dbReference type="ChEBI" id="CHEBI:30616"/>
    </ligand>
</feature>
<dbReference type="PANTHER" id="PTHR24055">
    <property type="entry name" value="MITOGEN-ACTIVATED PROTEIN KINASE"/>
    <property type="match status" value="1"/>
</dbReference>
<evidence type="ECO:0000256" key="4">
    <source>
        <dbReference type="ARBA" id="ARBA00022777"/>
    </source>
</evidence>
<proteinExistence type="predicted"/>
<dbReference type="FunFam" id="1.10.510.10:FF:000624">
    <property type="entry name" value="Mitogen-activated protein kinase"/>
    <property type="match status" value="1"/>
</dbReference>
<reference evidence="8 9" key="1">
    <citation type="submission" date="2016-10" db="EMBL/GenBank/DDBJ databases">
        <title>Reductive evolution of mitochondrial metabolism and differential evolution of invasion-related proteins in Cryptosporidium.</title>
        <authorList>
            <person name="Liu S."/>
            <person name="Roellig D.M."/>
            <person name="Guo Y."/>
            <person name="Li N."/>
            <person name="Frace M.A."/>
            <person name="Tang K."/>
            <person name="Zhang L."/>
            <person name="Feng Y."/>
            <person name="Xiao L."/>
        </authorList>
    </citation>
    <scope>NUCLEOTIDE SEQUENCE [LARGE SCALE GENOMIC DNA]</scope>
    <source>
        <strain evidence="8">30847</strain>
    </source>
</reference>
<dbReference type="EMBL" id="LRBS01000044">
    <property type="protein sequence ID" value="OII77197.1"/>
    <property type="molecule type" value="Genomic_DNA"/>
</dbReference>
<comment type="caution">
    <text evidence="8">The sequence shown here is derived from an EMBL/GenBank/DDBJ whole genome shotgun (WGS) entry which is preliminary data.</text>
</comment>
<evidence type="ECO:0000256" key="2">
    <source>
        <dbReference type="ARBA" id="ARBA00022679"/>
    </source>
</evidence>
<dbReference type="InterPro" id="IPR017441">
    <property type="entry name" value="Protein_kinase_ATP_BS"/>
</dbReference>
<keyword evidence="5 6" id="KW-0067">ATP-binding</keyword>
<keyword evidence="2" id="KW-0808">Transferase</keyword>
<evidence type="ECO:0000256" key="3">
    <source>
        <dbReference type="ARBA" id="ARBA00022741"/>
    </source>
</evidence>
<keyword evidence="3 6" id="KW-0547">Nucleotide-binding</keyword>
<dbReference type="Gene3D" id="3.30.200.20">
    <property type="entry name" value="Phosphorylase Kinase, domain 1"/>
    <property type="match status" value="1"/>
</dbReference>
<evidence type="ECO:0000256" key="5">
    <source>
        <dbReference type="ARBA" id="ARBA00022840"/>
    </source>
</evidence>
<dbReference type="Pfam" id="PF00069">
    <property type="entry name" value="Pkinase"/>
    <property type="match status" value="1"/>
</dbReference>
<dbReference type="PROSITE" id="PS00107">
    <property type="entry name" value="PROTEIN_KINASE_ATP"/>
    <property type="match status" value="1"/>
</dbReference>
<keyword evidence="9" id="KW-1185">Reference proteome</keyword>
<keyword evidence="4 8" id="KW-0418">Kinase</keyword>
<keyword evidence="1" id="KW-0723">Serine/threonine-protein kinase</keyword>
<evidence type="ECO:0000313" key="9">
    <source>
        <dbReference type="Proteomes" id="UP000186804"/>
    </source>
</evidence>
<dbReference type="OrthoDB" id="548217at2759"/>
<name>A0A1J4MWB4_9CRYT</name>
<dbReference type="GeneID" id="92366219"/>
<evidence type="ECO:0000256" key="6">
    <source>
        <dbReference type="PROSITE-ProRule" id="PRU10141"/>
    </source>
</evidence>
<dbReference type="InterPro" id="IPR000719">
    <property type="entry name" value="Prot_kinase_dom"/>
</dbReference>
<evidence type="ECO:0000259" key="7">
    <source>
        <dbReference type="PROSITE" id="PS50011"/>
    </source>
</evidence>
<dbReference type="PROSITE" id="PS00108">
    <property type="entry name" value="PROTEIN_KINASE_ST"/>
    <property type="match status" value="1"/>
</dbReference>
<dbReference type="RefSeq" id="XP_067069043.1">
    <property type="nucleotide sequence ID" value="XM_067212265.1"/>
</dbReference>
<dbReference type="SUPFAM" id="SSF56112">
    <property type="entry name" value="Protein kinase-like (PK-like)"/>
    <property type="match status" value="1"/>
</dbReference>
<dbReference type="Gene3D" id="1.10.510.10">
    <property type="entry name" value="Transferase(Phosphotransferase) domain 1"/>
    <property type="match status" value="1"/>
</dbReference>
<dbReference type="AlphaFoldDB" id="A0A1J4MWB4"/>
<feature type="domain" description="Protein kinase" evidence="7">
    <location>
        <begin position="17"/>
        <end position="374"/>
    </location>
</feature>
<dbReference type="VEuPathDB" id="CryptoDB:cand_020350"/>
<protein>
    <submittedName>
        <fullName evidence="8">Protein kinase domain-containing protein</fullName>
    </submittedName>
</protein>
<dbReference type="GO" id="GO:0005524">
    <property type="term" value="F:ATP binding"/>
    <property type="evidence" value="ECO:0007669"/>
    <property type="project" value="UniProtKB-UniRule"/>
</dbReference>
<dbReference type="GO" id="GO:0004674">
    <property type="term" value="F:protein serine/threonine kinase activity"/>
    <property type="evidence" value="ECO:0007669"/>
    <property type="project" value="UniProtKB-KW"/>
</dbReference>
<dbReference type="PROSITE" id="PS50011">
    <property type="entry name" value="PROTEIN_KINASE_DOM"/>
    <property type="match status" value="1"/>
</dbReference>
<evidence type="ECO:0000256" key="1">
    <source>
        <dbReference type="ARBA" id="ARBA00022527"/>
    </source>
</evidence>
<evidence type="ECO:0000313" key="8">
    <source>
        <dbReference type="EMBL" id="OII77197.1"/>
    </source>
</evidence>
<accession>A0A1J4MWB4</accession>
<sequence length="587" mass="66318">MEPSRVTSNSFHGLHRYQILDEIGEGAFGVVYRCKDRLTGDIVALKEFKSIILSQNHENSSDYENKANNNISKFAHNRILCEIATLRRLCGQKHIVQLRDFFLHENRYYIALEYYPQSLLQFLEKSSNGIQMKIIQSCIYQIIQALGTCHSMGIIHRDIKPENILISGQDVDDIDVKLCDFGFARFIQQNSNNLKDAKQFCGDIGEKSKYGNRPLTSYVSTRWYRAPELLIRSSDYSTGIDIWAVGCIMAELIDGEPLFAGNSDIDQLYLIRNCIGRLDEKHQTLLESNKKLHTAFKKHITKGFMIGSDAKYNYGKYNTNKHANYVIPPYQILSLRERYGNKIDEIAFDFLNIILTMDPQKRPNCNQLLEHPFLASFNSNSKISKISKISNKIDCIALSFLSLDSYPSEKRQQLPIQVVTTNTSSSELHSPNEKKEDQTLFNTDIISPANVSQKIQNLLPNSVMIPTSVSNSTNCTGNIENLKKKIASPIDDKTTAPSTPDDISTGSAFPGLCSFRSLPHAKISLPSFPMVLPPPPPPPTRLLADTNKVKDDKQLGSPSLLYPLNLYSRSLRRIQGTNGFLQQSFDK</sequence>
<dbReference type="Proteomes" id="UP000186804">
    <property type="component" value="Unassembled WGS sequence"/>
</dbReference>
<dbReference type="InterPro" id="IPR011009">
    <property type="entry name" value="Kinase-like_dom_sf"/>
</dbReference>
<dbReference type="InterPro" id="IPR050117">
    <property type="entry name" value="MAPK"/>
</dbReference>
<dbReference type="InterPro" id="IPR008271">
    <property type="entry name" value="Ser/Thr_kinase_AS"/>
</dbReference>
<organism evidence="8 9">
    <name type="scientific">Cryptosporidium andersoni</name>
    <dbReference type="NCBI Taxonomy" id="117008"/>
    <lineage>
        <taxon>Eukaryota</taxon>
        <taxon>Sar</taxon>
        <taxon>Alveolata</taxon>
        <taxon>Apicomplexa</taxon>
        <taxon>Conoidasida</taxon>
        <taxon>Coccidia</taxon>
        <taxon>Eucoccidiorida</taxon>
        <taxon>Eimeriorina</taxon>
        <taxon>Cryptosporidiidae</taxon>
        <taxon>Cryptosporidium</taxon>
    </lineage>
</organism>
<dbReference type="SMART" id="SM00220">
    <property type="entry name" value="S_TKc"/>
    <property type="match status" value="1"/>
</dbReference>
<gene>
    <name evidence="8" type="ORF">cand_020350</name>
</gene>